<dbReference type="AlphaFoldDB" id="A0A080LXL5"/>
<name>A0A080LXL5_9PROT</name>
<accession>A0A080LXL5</accession>
<proteinExistence type="predicted"/>
<organism evidence="1 2">
    <name type="scientific">Candidatus Accumulibacter phosphatis</name>
    <dbReference type="NCBI Taxonomy" id="327160"/>
    <lineage>
        <taxon>Bacteria</taxon>
        <taxon>Pseudomonadati</taxon>
        <taxon>Pseudomonadota</taxon>
        <taxon>Betaproteobacteria</taxon>
        <taxon>Candidatus Accumulibacter</taxon>
    </lineage>
</organism>
<comment type="caution">
    <text evidence="1">The sequence shown here is derived from an EMBL/GenBank/DDBJ whole genome shotgun (WGS) entry which is preliminary data.</text>
</comment>
<sequence>MCTLLMESVCKLATAVFRHRAGTLGWLDAEVGVEQIRREDTFPPACRLHFTVQRQ</sequence>
<gene>
    <name evidence="1" type="ORF">AW09_001127</name>
</gene>
<evidence type="ECO:0000313" key="1">
    <source>
        <dbReference type="EMBL" id="KFB73617.1"/>
    </source>
</evidence>
<protein>
    <submittedName>
        <fullName evidence="1">Uncharacterized protein</fullName>
    </submittedName>
</protein>
<dbReference type="Proteomes" id="UP000020077">
    <property type="component" value="Unassembled WGS sequence"/>
</dbReference>
<dbReference type="EMBL" id="JDVG02000193">
    <property type="protein sequence ID" value="KFB73617.1"/>
    <property type="molecule type" value="Genomic_DNA"/>
</dbReference>
<evidence type="ECO:0000313" key="2">
    <source>
        <dbReference type="Proteomes" id="UP000020077"/>
    </source>
</evidence>
<reference evidence="1 2" key="1">
    <citation type="submission" date="2014-02" db="EMBL/GenBank/DDBJ databases">
        <title>Expanding our view of genomic diversity in Candidatus Accumulibacter clades.</title>
        <authorList>
            <person name="Skennerton C.T."/>
            <person name="Barr J.J."/>
            <person name="Slater F.R."/>
            <person name="Bond P.L."/>
            <person name="Tyson G.W."/>
        </authorList>
    </citation>
    <scope>NUCLEOTIDE SEQUENCE [LARGE SCALE GENOMIC DNA]</scope>
    <source>
        <strain evidence="2">BA-91</strain>
    </source>
</reference>